<evidence type="ECO:0000313" key="1">
    <source>
        <dbReference type="EMBL" id="PTB90015.1"/>
    </source>
</evidence>
<dbReference type="AlphaFoldDB" id="A0A2T4CUN5"/>
<dbReference type="InterPro" id="IPR021241">
    <property type="entry name" value="CsiV"/>
</dbReference>
<comment type="caution">
    <text evidence="1">The sequence shown here is derived from an EMBL/GenBank/DDBJ whole genome shotgun (WGS) entry which is preliminary data.</text>
</comment>
<sequence length="388" mass="44592">MRQSYLQQFWRLTVTSLASLSFLVTAGPALAQTNVTTQPVDPSQWRWFDVEVLIFKHSSSDVTEQFPWLPPRPVQNARNDLLTSYYAPNFGSFLYETDPCDYDNALMKGEAIWLCHQPNELDLSYNKTLTMPLARLNRFDAAPVNVVDGFGGEMEKSPRPFLLPSTDMELIELRENLMRRNVGKPLLHQVVRQPVFNRSDSYTFRVFGGANFGNRFAEDGYLLPQSDAESLAAEWSANEQPTFPSVAPQEELFSQLEELLQMADQGDLELTLREQQTPPPPPADRPDIIEKQPLWELEGLLHIYLVANYLHIESDLQLRQPETVRFSAGNLADQAQLAIDGQEQTQPFLRRYDLQQLRRVISHETHYFDHPKFGIVVQIRRTDLSARR</sequence>
<protein>
    <submittedName>
        <fullName evidence="1">Uncharacterized protein</fullName>
    </submittedName>
</protein>
<accession>A0A2T4CUN5</accession>
<reference evidence="1 2" key="1">
    <citation type="submission" date="2018-03" db="EMBL/GenBank/DDBJ databases">
        <title>Cross-interface Injection: A General Nanoliter Liquid Handling Method Applied to Single Cells Genome Amplification Automated Nanoliter Liquid Handling Applied to Single Cell Multiple Displacement Amplification.</title>
        <authorList>
            <person name="Yun J."/>
            <person name="Xu P."/>
            <person name="Xu J."/>
            <person name="Dai X."/>
            <person name="Wang Y."/>
            <person name="Zheng X."/>
            <person name="Cao C."/>
            <person name="Yi Q."/>
            <person name="Zhu Y."/>
            <person name="Wang L."/>
            <person name="Dong Z."/>
            <person name="Huang Y."/>
            <person name="Huang L."/>
            <person name="Du W."/>
        </authorList>
    </citation>
    <scope>NUCLEOTIDE SEQUENCE [LARGE SCALE GENOMIC DNA]</scope>
    <source>
        <strain evidence="1 2">A12-4</strain>
    </source>
</reference>
<dbReference type="Proteomes" id="UP000242087">
    <property type="component" value="Unassembled WGS sequence"/>
</dbReference>
<name>A0A2T4CUN5_9GAMM</name>
<organism evidence="1 2">
    <name type="scientific">Pseudidiomarina aestuarii</name>
    <dbReference type="NCBI Taxonomy" id="624146"/>
    <lineage>
        <taxon>Bacteria</taxon>
        <taxon>Pseudomonadati</taxon>
        <taxon>Pseudomonadota</taxon>
        <taxon>Gammaproteobacteria</taxon>
        <taxon>Alteromonadales</taxon>
        <taxon>Idiomarinaceae</taxon>
        <taxon>Pseudidiomarina</taxon>
    </lineage>
</organism>
<gene>
    <name evidence="1" type="ORF">C9927_00885</name>
</gene>
<dbReference type="Pfam" id="PF10972">
    <property type="entry name" value="CsiV"/>
    <property type="match status" value="1"/>
</dbReference>
<proteinExistence type="predicted"/>
<dbReference type="EMBL" id="PYVF01000006">
    <property type="protein sequence ID" value="PTB90015.1"/>
    <property type="molecule type" value="Genomic_DNA"/>
</dbReference>
<evidence type="ECO:0000313" key="2">
    <source>
        <dbReference type="Proteomes" id="UP000242087"/>
    </source>
</evidence>